<dbReference type="InterPro" id="IPR036575">
    <property type="entry name" value="TFIIS_cen_dom_sf"/>
</dbReference>
<dbReference type="Proteomes" id="UP000703269">
    <property type="component" value="Unassembled WGS sequence"/>
</dbReference>
<dbReference type="InterPro" id="IPR012921">
    <property type="entry name" value="SPOC_C"/>
</dbReference>
<reference evidence="9 10" key="1">
    <citation type="submission" date="2021-08" db="EMBL/GenBank/DDBJ databases">
        <title>Draft Genome Sequence of Phanerochaete sordida strain YK-624.</title>
        <authorList>
            <person name="Mori T."/>
            <person name="Dohra H."/>
            <person name="Suzuki T."/>
            <person name="Kawagishi H."/>
            <person name="Hirai H."/>
        </authorList>
    </citation>
    <scope>NUCLEOTIDE SEQUENCE [LARGE SCALE GENOMIC DNA]</scope>
    <source>
        <strain evidence="9 10">YK-624</strain>
    </source>
</reference>
<feature type="compositionally biased region" description="Acidic residues" evidence="7">
    <location>
        <begin position="141"/>
        <end position="155"/>
    </location>
</feature>
<keyword evidence="5" id="KW-0863">Zinc-finger</keyword>
<feature type="domain" description="TFIIS central" evidence="8">
    <location>
        <begin position="247"/>
        <end position="399"/>
    </location>
</feature>
<feature type="region of interest" description="Disordered" evidence="7">
    <location>
        <begin position="1"/>
        <end position="41"/>
    </location>
</feature>
<accession>A0A9P3G8A0</accession>
<feature type="compositionally biased region" description="Low complexity" evidence="7">
    <location>
        <begin position="986"/>
        <end position="999"/>
    </location>
</feature>
<feature type="compositionally biased region" description="Pro residues" evidence="7">
    <location>
        <begin position="878"/>
        <end position="888"/>
    </location>
</feature>
<evidence type="ECO:0000256" key="3">
    <source>
        <dbReference type="ARBA" id="ARBA00021616"/>
    </source>
</evidence>
<feature type="region of interest" description="Disordered" evidence="7">
    <location>
        <begin position="840"/>
        <end position="904"/>
    </location>
</feature>
<dbReference type="GO" id="GO:0031564">
    <property type="term" value="P:transcription antitermination"/>
    <property type="evidence" value="ECO:0007669"/>
    <property type="project" value="TreeGrafter"/>
</dbReference>
<feature type="compositionally biased region" description="Polar residues" evidence="7">
    <location>
        <begin position="1"/>
        <end position="18"/>
    </location>
</feature>
<dbReference type="InterPro" id="IPR019786">
    <property type="entry name" value="Zinc_finger_PHD-type_CS"/>
</dbReference>
<dbReference type="InterPro" id="IPR003618">
    <property type="entry name" value="TFIIS_cen_dom"/>
</dbReference>
<dbReference type="InterPro" id="IPR013083">
    <property type="entry name" value="Znf_RING/FYVE/PHD"/>
</dbReference>
<feature type="compositionally biased region" description="Polar residues" evidence="7">
    <location>
        <begin position="196"/>
        <end position="211"/>
    </location>
</feature>
<feature type="compositionally biased region" description="Basic residues" evidence="7">
    <location>
        <begin position="1036"/>
        <end position="1048"/>
    </location>
</feature>
<dbReference type="SMART" id="SM00249">
    <property type="entry name" value="PHD"/>
    <property type="match status" value="1"/>
</dbReference>
<dbReference type="PANTHER" id="PTHR11477:SF11">
    <property type="entry name" value="TRANSCRIPTION FACTOR BYE1"/>
    <property type="match status" value="1"/>
</dbReference>
<feature type="region of interest" description="Disordered" evidence="7">
    <location>
        <begin position="360"/>
        <end position="471"/>
    </location>
</feature>
<dbReference type="Pfam" id="PF07744">
    <property type="entry name" value="SPOC"/>
    <property type="match status" value="1"/>
</dbReference>
<dbReference type="PANTHER" id="PTHR11477">
    <property type="entry name" value="TRANSCRIPTION FACTOR S-II ZINC FINGER DOMAIN-CONTAINING PROTEIN"/>
    <property type="match status" value="1"/>
</dbReference>
<dbReference type="SMART" id="SM00510">
    <property type="entry name" value="TFS2M"/>
    <property type="match status" value="1"/>
</dbReference>
<evidence type="ECO:0000313" key="10">
    <source>
        <dbReference type="Proteomes" id="UP000703269"/>
    </source>
</evidence>
<name>A0A9P3G8A0_9APHY</name>
<evidence type="ECO:0000256" key="5">
    <source>
        <dbReference type="ARBA" id="ARBA00022771"/>
    </source>
</evidence>
<feature type="compositionally biased region" description="Pro residues" evidence="7">
    <location>
        <begin position="840"/>
        <end position="862"/>
    </location>
</feature>
<organism evidence="9 10">
    <name type="scientific">Phanerochaete sordida</name>
    <dbReference type="NCBI Taxonomy" id="48140"/>
    <lineage>
        <taxon>Eukaryota</taxon>
        <taxon>Fungi</taxon>
        <taxon>Dikarya</taxon>
        <taxon>Basidiomycota</taxon>
        <taxon>Agaricomycotina</taxon>
        <taxon>Agaricomycetes</taxon>
        <taxon>Polyporales</taxon>
        <taxon>Phanerochaetaceae</taxon>
        <taxon>Phanerochaete</taxon>
    </lineage>
</organism>
<dbReference type="Pfam" id="PF07500">
    <property type="entry name" value="TFIIS_M"/>
    <property type="match status" value="1"/>
</dbReference>
<keyword evidence="10" id="KW-1185">Reference proteome</keyword>
<feature type="compositionally biased region" description="Gly residues" evidence="7">
    <location>
        <begin position="1064"/>
        <end position="1079"/>
    </location>
</feature>
<keyword evidence="6" id="KW-0862">Zinc</keyword>
<evidence type="ECO:0000256" key="1">
    <source>
        <dbReference type="ARBA" id="ARBA00002311"/>
    </source>
</evidence>
<proteinExistence type="inferred from homology"/>
<feature type="region of interest" description="Disordered" evidence="7">
    <location>
        <begin position="543"/>
        <end position="583"/>
    </location>
</feature>
<dbReference type="SUPFAM" id="SSF57903">
    <property type="entry name" value="FYVE/PHD zinc finger"/>
    <property type="match status" value="1"/>
</dbReference>
<dbReference type="Gene3D" id="1.10.472.30">
    <property type="entry name" value="Transcription elongation factor S-II, central domain"/>
    <property type="match status" value="1"/>
</dbReference>
<evidence type="ECO:0000256" key="6">
    <source>
        <dbReference type="ARBA" id="ARBA00022833"/>
    </source>
</evidence>
<feature type="compositionally biased region" description="Pro residues" evidence="7">
    <location>
        <begin position="1000"/>
        <end position="1021"/>
    </location>
</feature>
<dbReference type="GO" id="GO:0008270">
    <property type="term" value="F:zinc ion binding"/>
    <property type="evidence" value="ECO:0007669"/>
    <property type="project" value="UniProtKB-KW"/>
</dbReference>
<dbReference type="GO" id="GO:0000977">
    <property type="term" value="F:RNA polymerase II transcription regulatory region sequence-specific DNA binding"/>
    <property type="evidence" value="ECO:0007669"/>
    <property type="project" value="TreeGrafter"/>
</dbReference>
<dbReference type="PROSITE" id="PS01359">
    <property type="entry name" value="ZF_PHD_1"/>
    <property type="match status" value="1"/>
</dbReference>
<feature type="compositionally biased region" description="Low complexity" evidence="7">
    <location>
        <begin position="444"/>
        <end position="454"/>
    </location>
</feature>
<dbReference type="PROSITE" id="PS51321">
    <property type="entry name" value="TFIIS_CENTRAL"/>
    <property type="match status" value="1"/>
</dbReference>
<feature type="compositionally biased region" description="Low complexity" evidence="7">
    <location>
        <begin position="863"/>
        <end position="872"/>
    </location>
</feature>
<evidence type="ECO:0000313" key="9">
    <source>
        <dbReference type="EMBL" id="GJE91188.1"/>
    </source>
</evidence>
<dbReference type="InterPro" id="IPR001965">
    <property type="entry name" value="Znf_PHD"/>
</dbReference>
<dbReference type="GO" id="GO:0006368">
    <property type="term" value="P:transcription elongation by RNA polymerase II"/>
    <property type="evidence" value="ECO:0007669"/>
    <property type="project" value="TreeGrafter"/>
</dbReference>
<evidence type="ECO:0000259" key="8">
    <source>
        <dbReference type="PROSITE" id="PS51321"/>
    </source>
</evidence>
<evidence type="ECO:0000256" key="2">
    <source>
        <dbReference type="ARBA" id="ARBA00011050"/>
    </source>
</evidence>
<feature type="compositionally biased region" description="Basic and acidic residues" evidence="7">
    <location>
        <begin position="419"/>
        <end position="443"/>
    </location>
</feature>
<dbReference type="AlphaFoldDB" id="A0A9P3G8A0"/>
<comment type="function">
    <text evidence="1">Negative regulator of transcription elongation.</text>
</comment>
<dbReference type="OrthoDB" id="436852at2759"/>
<dbReference type="GO" id="GO:0001139">
    <property type="term" value="F:RNA polymerase II complex recruiting activity"/>
    <property type="evidence" value="ECO:0007669"/>
    <property type="project" value="TreeGrafter"/>
</dbReference>
<comment type="similarity">
    <text evidence="2">Belongs to the BYE1 family.</text>
</comment>
<dbReference type="Pfam" id="PF00628">
    <property type="entry name" value="PHD"/>
    <property type="match status" value="1"/>
</dbReference>
<feature type="region of interest" description="Disordered" evidence="7">
    <location>
        <begin position="934"/>
        <end position="1094"/>
    </location>
</feature>
<dbReference type="EMBL" id="BPQB01000020">
    <property type="protein sequence ID" value="GJE91188.1"/>
    <property type="molecule type" value="Genomic_DNA"/>
</dbReference>
<dbReference type="Gene3D" id="3.30.40.10">
    <property type="entry name" value="Zinc/RING finger domain, C3HC4 (zinc finger)"/>
    <property type="match status" value="1"/>
</dbReference>
<dbReference type="InterPro" id="IPR019787">
    <property type="entry name" value="Znf_PHD-finger"/>
</dbReference>
<feature type="compositionally biased region" description="Pro residues" evidence="7">
    <location>
        <begin position="935"/>
        <end position="985"/>
    </location>
</feature>
<feature type="region of interest" description="Disordered" evidence="7">
    <location>
        <begin position="113"/>
        <end position="244"/>
    </location>
</feature>
<gene>
    <name evidence="9" type="ORF">PsYK624_073370</name>
</gene>
<keyword evidence="4" id="KW-0479">Metal-binding</keyword>
<dbReference type="CDD" id="cd21538">
    <property type="entry name" value="SPOC_TFIIS"/>
    <property type="match status" value="1"/>
</dbReference>
<comment type="caution">
    <text evidence="9">The sequence shown here is derived from an EMBL/GenBank/DDBJ whole genome shotgun (WGS) entry which is preliminary data.</text>
</comment>
<evidence type="ECO:0000256" key="4">
    <source>
        <dbReference type="ARBA" id="ARBA00022723"/>
    </source>
</evidence>
<feature type="compositionally biased region" description="Basic and acidic residues" evidence="7">
    <location>
        <begin position="374"/>
        <end position="392"/>
    </location>
</feature>
<sequence>MSTRILRRQTQASSSQHNSSEKENATKQNGSSAELRSKSKPAGKAHKLYCSCRQPDDGSPMILCSECKEMYHFKCVDLDERDAEDIQLFVCPSCHEKTGLQTVMDWEGPEALEDRNATPAPTAVRVKKQPSPAPTPKKESEPEESTNDESGDDFVAESVKARPKRRRAQPPTSDEESESDNDSKRRTTVKHIRRPSTASTGTRVRTVSASPGPSGPLKRRQSTASHQPEPKRKRSESDASNAGADAARKYCLTKLQELFRDIFLRYPVLDDTAENDQLPTEKKPEELTAEEKEQIENRANRFTTELEECMFEIYAEPDAKTGKHSVAAKYKERFRMLTFNLSKPDRVVLHKRIAASHISPKELSTMSSTDLADEETKQSIRQAEQEALEHSILKKTVMPRAKMTHKGIQDIEDVSGGAQRDREREREQEEEERIERERQERLKLQAQRQAAARASLPPDSPVTPITPSWGAPPPVPMHALHTSTSDPGALGRPPVNPLFVHTASEFAPPTPVEHELNLADLINIDEEPGQEVSISLAAPALPPIADSAPAPHDARSPDEPSLPTPLTGISPFASRSSHPELASRPSFDLNAIWSPKDENAPPVPEPQDVAMQEERPQEPMTASPLGVEIIGEEANDQDFDMFLNGGDEDAEPTRAATPVPPQTPEDIQAAYDAQSPVWSGKVSMPLDSTIPQEVDVKARQAGGTKLEADSPLWKTLFPVDHLRIDGRVPVNKSAQYLTQSRLNVSRELIAVAFSPESEASAASFDLLSKYLLDKGRHGLIFPWGHRPKDHHPGRELYIVPLPASEPLPEFVELLDDLQIPRIRKHSYMIGIYVLTKGKLAPPPNMPPPNVPATNSPIPPTPTPTLTGLAPAGSGQHPIQPPQVPPIPLQPQLSSSTPPIPSAPAPISSGLPEIAALTPEQIQLMLRTLSANGQMPIPPLSAPQLPPAAPQMPPGTLPPTTMPGAIPPAAAPPPQWAGFPGPPFSSFPPAAGPQHAMPHAPYAPPPFEHGPPPYGYGAPPPAGHQYDSFDRGGDRGHRGRGGGRGRARGNQHNQHQQGDRPRDSGWGGRGRGRGRGGQPGGSPERQWGSPQRWNQ</sequence>
<dbReference type="GO" id="GO:0031440">
    <property type="term" value="P:regulation of mRNA 3'-end processing"/>
    <property type="evidence" value="ECO:0007669"/>
    <property type="project" value="TreeGrafter"/>
</dbReference>
<dbReference type="GO" id="GO:0005634">
    <property type="term" value="C:nucleus"/>
    <property type="evidence" value="ECO:0007669"/>
    <property type="project" value="TreeGrafter"/>
</dbReference>
<protein>
    <recommendedName>
        <fullName evidence="3">Transcription factor BYE1</fullName>
    </recommendedName>
</protein>
<evidence type="ECO:0000256" key="7">
    <source>
        <dbReference type="SAM" id="MobiDB-lite"/>
    </source>
</evidence>
<dbReference type="SUPFAM" id="SSF46942">
    <property type="entry name" value="Elongation factor TFIIS domain 2"/>
    <property type="match status" value="1"/>
</dbReference>
<feature type="compositionally biased region" description="Basic and acidic residues" evidence="7">
    <location>
        <begin position="1026"/>
        <end position="1035"/>
    </location>
</feature>
<dbReference type="InterPro" id="IPR011011">
    <property type="entry name" value="Znf_FYVE_PHD"/>
</dbReference>
<dbReference type="GO" id="GO:0006362">
    <property type="term" value="P:transcription elongation by RNA polymerase I"/>
    <property type="evidence" value="ECO:0007669"/>
    <property type="project" value="TreeGrafter"/>
</dbReference>